<comment type="cofactor">
    <cofactor evidence="10">
        <name>Mg(2+)</name>
        <dbReference type="ChEBI" id="CHEBI:18420"/>
    </cofactor>
    <text evidence="10">Binds 1 Mg(2+) ion per subunit.</text>
</comment>
<evidence type="ECO:0000256" key="3">
    <source>
        <dbReference type="ARBA" id="ARBA00022448"/>
    </source>
</evidence>
<evidence type="ECO:0000259" key="12">
    <source>
        <dbReference type="SMART" id="SM01073"/>
    </source>
</evidence>
<dbReference type="EMBL" id="JAIFTH010000172">
    <property type="protein sequence ID" value="KAG9510328.1"/>
    <property type="molecule type" value="Genomic_DNA"/>
</dbReference>
<dbReference type="InterPro" id="IPR003338">
    <property type="entry name" value="CDC4_N-term_subdom"/>
</dbReference>
<dbReference type="Pfam" id="PF21964">
    <property type="entry name" value="NSF_ATPase_lid"/>
    <property type="match status" value="1"/>
</dbReference>
<keyword evidence="14" id="KW-1185">Reference proteome</keyword>
<feature type="domain" description="CDC48 N-terminal subdomain" evidence="12">
    <location>
        <begin position="3"/>
        <end position="84"/>
    </location>
</feature>
<sequence>MAQLQVASCATNEDGYTNRAFVNPTERLRDHVLVTPPGSRASFLFTLSTQKLVRPGHIAFNSSSRKWASLQTNTVVDVRRADLDVSSKCLSQIQVYVDYLTVKYARDGERETYDTREMSQQFTEQFVNQAFSVGQLLTFVYTIGSKKVFFELKVKSLEALQPGRDIKTINTTAGLCTANTVVAFEKSEDSSYVLNLCGDLAGSKAATQILNPNFDYESLGIGGLSEEFGAVFRRAFASRLFPPNIAKLYHLRYVRGMLLYGPPGTGKTLLARQIGYILNARTPKVVSAPEIMNKFVGESEANVRKLFAEAEEEQKKLGDSSGLHIIIIDELDAICKARSMVAGGANNHTDSVINQLLAKMDGVDSLNNILMIGMTNRRDLIDEALLRPGRFEVQVEIGLPSEEGRREILSIHTKDLKENGKLAPDVDINELAKITKNYSGAELEGLVQAAISIAFNPVVNQSRMNPTPEELSAVTIRMGDFLAAIQRKDIVPSLGASDDIISAKAGAIIEWDTSIHKLMQDCGKVVEYANMVDETAPEGKLVKILLHGSKGSGLTTLAATLAVRGQFPFIRIVTQKDLNGLSELAKVQKLQKIFDDAEKSTVSCILLDSIHLICEYHHIGPRFSNSIFNTFQGICESSPKKGKNLLLIATCSDQNFVSDFDLKTIFRNNFRIPNLTLPEHLGSVIEHLVINDDCPFDEWQRTELFRKLEGLRLQISIKNLLEMLSLLKQSPQDSRLQEFLEELDKSGSITM</sequence>
<evidence type="ECO:0000256" key="7">
    <source>
        <dbReference type="ARBA" id="ARBA00022842"/>
    </source>
</evidence>
<dbReference type="PANTHER" id="PTHR23078:SF3">
    <property type="entry name" value="VESICLE-FUSING ATPASE"/>
    <property type="match status" value="1"/>
</dbReference>
<gene>
    <name evidence="13" type="primary">Nsf2</name>
    <name evidence="13" type="ORF">GZH46_01133</name>
</gene>
<protein>
    <recommendedName>
        <fullName evidence="2 10">Vesicle-fusing ATPase</fullName>
        <ecNumber evidence="2 10">3.6.4.6</ecNumber>
    </recommendedName>
</protein>
<organism evidence="13 14">
    <name type="scientific">Fragariocoptes setiger</name>
    <dbReference type="NCBI Taxonomy" id="1670756"/>
    <lineage>
        <taxon>Eukaryota</taxon>
        <taxon>Metazoa</taxon>
        <taxon>Ecdysozoa</taxon>
        <taxon>Arthropoda</taxon>
        <taxon>Chelicerata</taxon>
        <taxon>Arachnida</taxon>
        <taxon>Acari</taxon>
        <taxon>Acariformes</taxon>
        <taxon>Trombidiformes</taxon>
        <taxon>Prostigmata</taxon>
        <taxon>Eupodina</taxon>
        <taxon>Eriophyoidea</taxon>
        <taxon>Phytoptidae</taxon>
        <taxon>Fragariocoptes</taxon>
    </lineage>
</organism>
<dbReference type="SMART" id="SM00382">
    <property type="entry name" value="AAA"/>
    <property type="match status" value="2"/>
</dbReference>
<comment type="subcellular location">
    <subcellularLocation>
        <location evidence="10">Cytoplasm</location>
    </subcellularLocation>
</comment>
<dbReference type="SMART" id="SM01073">
    <property type="entry name" value="CDC48_N"/>
    <property type="match status" value="1"/>
</dbReference>
<comment type="similarity">
    <text evidence="1 10">Belongs to the AAA ATPase family.</text>
</comment>
<dbReference type="InterPro" id="IPR003959">
    <property type="entry name" value="ATPase_AAA_core"/>
</dbReference>
<dbReference type="CDD" id="cd00009">
    <property type="entry name" value="AAA"/>
    <property type="match status" value="1"/>
</dbReference>
<comment type="caution">
    <text evidence="13">The sequence shown here is derived from an EMBL/GenBank/DDBJ whole genome shotgun (WGS) entry which is preliminary data.</text>
</comment>
<accession>A0ABQ7SAC3</accession>
<dbReference type="InterPro" id="IPR029067">
    <property type="entry name" value="CDC48_domain_2-like_sf"/>
</dbReference>
<dbReference type="SUPFAM" id="SSF54585">
    <property type="entry name" value="Cdc48 domain 2-like"/>
    <property type="match status" value="1"/>
</dbReference>
<dbReference type="SUPFAM" id="SSF50692">
    <property type="entry name" value="ADC-like"/>
    <property type="match status" value="1"/>
</dbReference>
<dbReference type="Gene3D" id="3.40.50.300">
    <property type="entry name" value="P-loop containing nucleotide triphosphate hydrolases"/>
    <property type="match status" value="2"/>
</dbReference>
<dbReference type="EC" id="3.6.4.6" evidence="2 10"/>
<evidence type="ECO:0000256" key="1">
    <source>
        <dbReference type="ARBA" id="ARBA00006914"/>
    </source>
</evidence>
<keyword evidence="5 10" id="KW-0547">Nucleotide-binding</keyword>
<keyword evidence="8 10" id="KW-0653">Protein transport</keyword>
<evidence type="ECO:0000256" key="9">
    <source>
        <dbReference type="ARBA" id="ARBA00048883"/>
    </source>
</evidence>
<dbReference type="Gene3D" id="3.10.330.10">
    <property type="match status" value="1"/>
</dbReference>
<evidence type="ECO:0000313" key="14">
    <source>
        <dbReference type="Proteomes" id="UP000825002"/>
    </source>
</evidence>
<dbReference type="InterPro" id="IPR039812">
    <property type="entry name" value="Vesicle-fus_ATPase"/>
</dbReference>
<dbReference type="InterPro" id="IPR009010">
    <property type="entry name" value="Asp_de-COase-like_dom_sf"/>
</dbReference>
<evidence type="ECO:0000256" key="4">
    <source>
        <dbReference type="ARBA" id="ARBA00022737"/>
    </source>
</evidence>
<dbReference type="InterPro" id="IPR003960">
    <property type="entry name" value="ATPase_AAA_CS"/>
</dbReference>
<keyword evidence="4" id="KW-0677">Repeat</keyword>
<keyword evidence="10" id="KW-0963">Cytoplasm</keyword>
<keyword evidence="10" id="KW-0378">Hydrolase</keyword>
<evidence type="ECO:0000259" key="11">
    <source>
        <dbReference type="SMART" id="SM00382"/>
    </source>
</evidence>
<comment type="function">
    <text evidence="10">Required for vesicle-mediated transport. Catalyzes the fusion of transport vesicles within the Golgi cisternae. Is also required for transport from the endoplasmic reticulum to the Golgi stack. Seems to function as a fusion protein required for the delivery of cargo proteins to all compartments of the Golgi stack independent of vesicle origin.</text>
</comment>
<evidence type="ECO:0000256" key="5">
    <source>
        <dbReference type="ARBA" id="ARBA00022741"/>
    </source>
</evidence>
<keyword evidence="10" id="KW-0931">ER-Golgi transport</keyword>
<name>A0ABQ7SAC3_9ACAR</name>
<comment type="catalytic activity">
    <reaction evidence="9 10">
        <text>ATP + H2O = ADP + phosphate + H(+)</text>
        <dbReference type="Rhea" id="RHEA:13065"/>
        <dbReference type="ChEBI" id="CHEBI:15377"/>
        <dbReference type="ChEBI" id="CHEBI:15378"/>
        <dbReference type="ChEBI" id="CHEBI:30616"/>
        <dbReference type="ChEBI" id="CHEBI:43474"/>
        <dbReference type="ChEBI" id="CHEBI:456216"/>
        <dbReference type="EC" id="3.6.4.6"/>
    </reaction>
</comment>
<feature type="domain" description="AAA+ ATPase" evidence="11">
    <location>
        <begin position="253"/>
        <end position="401"/>
    </location>
</feature>
<keyword evidence="10" id="KW-0479">Metal-binding</keyword>
<dbReference type="PROSITE" id="PS00674">
    <property type="entry name" value="AAA"/>
    <property type="match status" value="1"/>
</dbReference>
<dbReference type="Gene3D" id="2.40.40.20">
    <property type="match status" value="1"/>
</dbReference>
<evidence type="ECO:0000256" key="2">
    <source>
        <dbReference type="ARBA" id="ARBA00012674"/>
    </source>
</evidence>
<evidence type="ECO:0000256" key="6">
    <source>
        <dbReference type="ARBA" id="ARBA00022840"/>
    </source>
</evidence>
<dbReference type="SUPFAM" id="SSF52540">
    <property type="entry name" value="P-loop containing nucleoside triphosphate hydrolases"/>
    <property type="match status" value="2"/>
</dbReference>
<evidence type="ECO:0000313" key="13">
    <source>
        <dbReference type="EMBL" id="KAG9510328.1"/>
    </source>
</evidence>
<feature type="domain" description="AAA+ ATPase" evidence="11">
    <location>
        <begin position="540"/>
        <end position="676"/>
    </location>
</feature>
<dbReference type="Proteomes" id="UP000825002">
    <property type="component" value="Unassembled WGS sequence"/>
</dbReference>
<evidence type="ECO:0000256" key="8">
    <source>
        <dbReference type="ARBA" id="ARBA00022927"/>
    </source>
</evidence>
<feature type="non-terminal residue" evidence="13">
    <location>
        <position position="1"/>
    </location>
</feature>
<dbReference type="InterPro" id="IPR027417">
    <property type="entry name" value="P-loop_NTPase"/>
</dbReference>
<reference evidence="13 14" key="1">
    <citation type="submission" date="2020-10" db="EMBL/GenBank/DDBJ databases">
        <authorList>
            <person name="Klimov P.B."/>
            <person name="Dyachkov S.M."/>
            <person name="Chetverikov P.E."/>
        </authorList>
    </citation>
    <scope>NUCLEOTIDE SEQUENCE [LARGE SCALE GENOMIC DNA]</scope>
    <source>
        <strain evidence="13">BMOC 18-1129-001#AD2665</strain>
        <tissue evidence="13">Entire mites</tissue>
    </source>
</reference>
<keyword evidence="6 10" id="KW-0067">ATP-binding</keyword>
<keyword evidence="7 10" id="KW-0460">Magnesium</keyword>
<dbReference type="InterPro" id="IPR054419">
    <property type="entry name" value="NSF_ATPase_lid"/>
</dbReference>
<dbReference type="Pfam" id="PF00004">
    <property type="entry name" value="AAA"/>
    <property type="match status" value="2"/>
</dbReference>
<dbReference type="Pfam" id="PF17862">
    <property type="entry name" value="AAA_lid_3"/>
    <property type="match status" value="1"/>
</dbReference>
<dbReference type="InterPro" id="IPR003593">
    <property type="entry name" value="AAA+_ATPase"/>
</dbReference>
<keyword evidence="3 10" id="KW-0813">Transport</keyword>
<proteinExistence type="inferred from homology"/>
<dbReference type="Gene3D" id="1.10.8.60">
    <property type="match status" value="2"/>
</dbReference>
<evidence type="ECO:0000256" key="10">
    <source>
        <dbReference type="RuleBase" id="RU367045"/>
    </source>
</evidence>
<dbReference type="InterPro" id="IPR041569">
    <property type="entry name" value="AAA_lid_3"/>
</dbReference>
<dbReference type="PANTHER" id="PTHR23078">
    <property type="entry name" value="VESICULAR-FUSION PROTEIN NSF"/>
    <property type="match status" value="1"/>
</dbReference>